<proteinExistence type="predicted"/>
<dbReference type="AlphaFoldDB" id="A0A327VRS2"/>
<evidence type="ECO:0000313" key="3">
    <source>
        <dbReference type="Proteomes" id="UP000249819"/>
    </source>
</evidence>
<feature type="chain" id="PRO_5016335351" description="TonB-like protein" evidence="1">
    <location>
        <begin position="31"/>
        <end position="179"/>
    </location>
</feature>
<dbReference type="Proteomes" id="UP000249819">
    <property type="component" value="Unassembled WGS sequence"/>
</dbReference>
<comment type="caution">
    <text evidence="2">The sequence shown here is derived from an EMBL/GenBank/DDBJ whole genome shotgun (WGS) entry which is preliminary data.</text>
</comment>
<keyword evidence="1" id="KW-0732">Signal</keyword>
<dbReference type="EMBL" id="QLMA01000008">
    <property type="protein sequence ID" value="RAJ76750.1"/>
    <property type="molecule type" value="Genomic_DNA"/>
</dbReference>
<keyword evidence="3" id="KW-1185">Reference proteome</keyword>
<protein>
    <recommendedName>
        <fullName evidence="4">TonB-like protein</fullName>
    </recommendedName>
</protein>
<sequence length="179" mass="20998">MLNSPRRVSLFCWTVAMFMGCLLTASSGNAQQRRPDTTLANVGDIPFDKTLDDSTFHVCEPGKTFQYYNEKGYYLRHKPLITKFILDKYKFNPGFENQNGYITIRFVINCEGHTGRFRIKCIDEQMHPATFPDSITHQLLEALKQYKDWQPMEYEHQTHDSYQYITFHIRKGKIITISP</sequence>
<evidence type="ECO:0008006" key="4">
    <source>
        <dbReference type="Google" id="ProtNLM"/>
    </source>
</evidence>
<organism evidence="2 3">
    <name type="scientific">Chitinophaga dinghuensis</name>
    <dbReference type="NCBI Taxonomy" id="1539050"/>
    <lineage>
        <taxon>Bacteria</taxon>
        <taxon>Pseudomonadati</taxon>
        <taxon>Bacteroidota</taxon>
        <taxon>Chitinophagia</taxon>
        <taxon>Chitinophagales</taxon>
        <taxon>Chitinophagaceae</taxon>
        <taxon>Chitinophaga</taxon>
    </lineage>
</organism>
<dbReference type="PROSITE" id="PS51257">
    <property type="entry name" value="PROKAR_LIPOPROTEIN"/>
    <property type="match status" value="1"/>
</dbReference>
<evidence type="ECO:0000313" key="2">
    <source>
        <dbReference type="EMBL" id="RAJ76750.1"/>
    </source>
</evidence>
<accession>A0A327VRS2</accession>
<reference evidence="2 3" key="1">
    <citation type="submission" date="2018-06" db="EMBL/GenBank/DDBJ databases">
        <title>Genomic Encyclopedia of Archaeal and Bacterial Type Strains, Phase II (KMG-II): from individual species to whole genera.</title>
        <authorList>
            <person name="Goeker M."/>
        </authorList>
    </citation>
    <scope>NUCLEOTIDE SEQUENCE [LARGE SCALE GENOMIC DNA]</scope>
    <source>
        <strain evidence="2 3">DSM 29821</strain>
    </source>
</reference>
<feature type="signal peptide" evidence="1">
    <location>
        <begin position="1"/>
        <end position="30"/>
    </location>
</feature>
<gene>
    <name evidence="2" type="ORF">CLV59_108271</name>
</gene>
<dbReference type="OrthoDB" id="883593at2"/>
<evidence type="ECO:0000256" key="1">
    <source>
        <dbReference type="SAM" id="SignalP"/>
    </source>
</evidence>
<dbReference type="RefSeq" id="WP_111594454.1">
    <property type="nucleotide sequence ID" value="NZ_QLMA01000008.1"/>
</dbReference>
<name>A0A327VRS2_9BACT</name>